<evidence type="ECO:0000313" key="11">
    <source>
        <dbReference type="EMBL" id="QDZ92232.1"/>
    </source>
</evidence>
<reference evidence="11 12" key="1">
    <citation type="journal article" date="2019" name="Ecotoxicol. Environ. Saf.">
        <title>Microbial characterization of heavy metal resistant bacterial strains isolated from an electroplating wastewater treatment plant.</title>
        <authorList>
            <person name="Cai X."/>
            <person name="Zheng X."/>
            <person name="Zhang D."/>
            <person name="Iqbal W."/>
            <person name="Liu C."/>
            <person name="Yang B."/>
            <person name="Zhao X."/>
            <person name="Lu X."/>
            <person name="Mao Y."/>
        </authorList>
    </citation>
    <scope>NUCLEOTIDE SEQUENCE [LARGE SCALE GENOMIC DNA]</scope>
    <source>
        <strain evidence="11 12">Ni1-3</strain>
    </source>
</reference>
<evidence type="ECO:0000259" key="10">
    <source>
        <dbReference type="PROSITE" id="PS51105"/>
    </source>
</evidence>
<dbReference type="SUPFAM" id="SSF141868">
    <property type="entry name" value="EAL domain-like"/>
    <property type="match status" value="1"/>
</dbReference>
<evidence type="ECO:0000256" key="7">
    <source>
        <dbReference type="ARBA" id="ARBA00023136"/>
    </source>
</evidence>
<dbReference type="PANTHER" id="PTHR33121:SF70">
    <property type="entry name" value="SIGNALING PROTEIN YKOW"/>
    <property type="match status" value="1"/>
</dbReference>
<dbReference type="InterPro" id="IPR035919">
    <property type="entry name" value="EAL_sf"/>
</dbReference>
<evidence type="ECO:0000313" key="12">
    <source>
        <dbReference type="Proteomes" id="UP000321124"/>
    </source>
</evidence>
<evidence type="ECO:0000259" key="9">
    <source>
        <dbReference type="PROSITE" id="PS50883"/>
    </source>
</evidence>
<keyword evidence="7 8" id="KW-0472">Membrane</keyword>
<feature type="transmembrane region" description="Helical" evidence="8">
    <location>
        <begin position="162"/>
        <end position="188"/>
    </location>
</feature>
<dbReference type="InterPro" id="IPR001633">
    <property type="entry name" value="EAL_dom"/>
</dbReference>
<protein>
    <submittedName>
        <fullName evidence="11">EAL domain-containing protein</fullName>
    </submittedName>
</protein>
<name>A0A5B8R1E4_9GAMM</name>
<evidence type="ECO:0000256" key="1">
    <source>
        <dbReference type="ARBA" id="ARBA00004651"/>
    </source>
</evidence>
<feature type="transmembrane region" description="Helical" evidence="8">
    <location>
        <begin position="52"/>
        <end position="75"/>
    </location>
</feature>
<keyword evidence="3" id="KW-1003">Cell membrane</keyword>
<feature type="transmembrane region" description="Helical" evidence="8">
    <location>
        <begin position="251"/>
        <end position="270"/>
    </location>
</feature>
<dbReference type="InterPro" id="IPR050706">
    <property type="entry name" value="Cyclic-di-GMP_PDE-like"/>
</dbReference>
<dbReference type="Pfam" id="PF00563">
    <property type="entry name" value="EAL"/>
    <property type="match status" value="1"/>
</dbReference>
<dbReference type="Proteomes" id="UP000321124">
    <property type="component" value="Chromosome"/>
</dbReference>
<dbReference type="CDD" id="cd01948">
    <property type="entry name" value="EAL"/>
    <property type="match status" value="1"/>
</dbReference>
<dbReference type="Gene3D" id="3.20.20.450">
    <property type="entry name" value="EAL domain"/>
    <property type="match status" value="1"/>
</dbReference>
<accession>A0A5B8R1E4</accession>
<dbReference type="AlphaFoldDB" id="A0A5B8R1E4"/>
<organism evidence="11 12">
    <name type="scientific">Shewanella decolorationis</name>
    <dbReference type="NCBI Taxonomy" id="256839"/>
    <lineage>
        <taxon>Bacteria</taxon>
        <taxon>Pseudomonadati</taxon>
        <taxon>Pseudomonadota</taxon>
        <taxon>Gammaproteobacteria</taxon>
        <taxon>Alteromonadales</taxon>
        <taxon>Shewanellaceae</taxon>
        <taxon>Shewanella</taxon>
    </lineage>
</organism>
<dbReference type="EMBL" id="CP031775">
    <property type="protein sequence ID" value="QDZ92232.1"/>
    <property type="molecule type" value="Genomic_DNA"/>
</dbReference>
<gene>
    <name evidence="11" type="ORF">D0436_18205</name>
</gene>
<feature type="transmembrane region" description="Helical" evidence="8">
    <location>
        <begin position="282"/>
        <end position="300"/>
    </location>
</feature>
<feature type="transmembrane region" description="Helical" evidence="8">
    <location>
        <begin position="348"/>
        <end position="373"/>
    </location>
</feature>
<dbReference type="InterPro" id="IPR003352">
    <property type="entry name" value="PTS_EIIC"/>
</dbReference>
<dbReference type="InterPro" id="IPR004501">
    <property type="entry name" value="PTS_EIIC_3"/>
</dbReference>
<dbReference type="GO" id="GO:0005886">
    <property type="term" value="C:plasma membrane"/>
    <property type="evidence" value="ECO:0007669"/>
    <property type="project" value="UniProtKB-SubCell"/>
</dbReference>
<evidence type="ECO:0000256" key="6">
    <source>
        <dbReference type="ARBA" id="ARBA00022989"/>
    </source>
</evidence>
<feature type="transmembrane region" description="Helical" evidence="8">
    <location>
        <begin position="82"/>
        <end position="103"/>
    </location>
</feature>
<dbReference type="Pfam" id="PF02378">
    <property type="entry name" value="PTS_EIIC"/>
    <property type="match status" value="1"/>
</dbReference>
<dbReference type="PROSITE" id="PS51105">
    <property type="entry name" value="PTS_EIIC_TYPE_3"/>
    <property type="match status" value="1"/>
</dbReference>
<evidence type="ECO:0000256" key="8">
    <source>
        <dbReference type="SAM" id="Phobius"/>
    </source>
</evidence>
<dbReference type="PROSITE" id="PS50883">
    <property type="entry name" value="EAL"/>
    <property type="match status" value="1"/>
</dbReference>
<dbReference type="SMART" id="SM00052">
    <property type="entry name" value="EAL"/>
    <property type="match status" value="1"/>
</dbReference>
<dbReference type="RefSeq" id="WP_208660013.1">
    <property type="nucleotide sequence ID" value="NZ_CP031775.2"/>
</dbReference>
<proteinExistence type="predicted"/>
<keyword evidence="6 8" id="KW-1133">Transmembrane helix</keyword>
<keyword evidence="2" id="KW-0813">Transport</keyword>
<dbReference type="KEGG" id="sdeo:D0436_18205"/>
<keyword evidence="5 8" id="KW-0812">Transmembrane</keyword>
<keyword evidence="4" id="KW-0762">Sugar transport</keyword>
<feature type="transmembrane region" description="Helical" evidence="8">
    <location>
        <begin position="123"/>
        <end position="141"/>
    </location>
</feature>
<evidence type="ECO:0000256" key="3">
    <source>
        <dbReference type="ARBA" id="ARBA00022475"/>
    </source>
</evidence>
<dbReference type="GO" id="GO:0008982">
    <property type="term" value="F:protein-N(PI)-phosphohistidine-sugar phosphotransferase activity"/>
    <property type="evidence" value="ECO:0007669"/>
    <property type="project" value="InterPro"/>
</dbReference>
<feature type="transmembrane region" description="Helical" evidence="8">
    <location>
        <begin position="20"/>
        <end position="40"/>
    </location>
</feature>
<feature type="domain" description="EAL" evidence="9">
    <location>
        <begin position="417"/>
        <end position="668"/>
    </location>
</feature>
<evidence type="ECO:0000256" key="2">
    <source>
        <dbReference type="ARBA" id="ARBA00022448"/>
    </source>
</evidence>
<dbReference type="GO" id="GO:0009401">
    <property type="term" value="P:phosphoenolpyruvate-dependent sugar phosphotransferase system"/>
    <property type="evidence" value="ECO:0007669"/>
    <property type="project" value="InterPro"/>
</dbReference>
<feature type="domain" description="PTS EIIC type-3" evidence="10">
    <location>
        <begin position="1"/>
        <end position="375"/>
    </location>
</feature>
<evidence type="ECO:0000256" key="5">
    <source>
        <dbReference type="ARBA" id="ARBA00022692"/>
    </source>
</evidence>
<feature type="transmembrane region" description="Helical" evidence="8">
    <location>
        <begin position="307"/>
        <end position="328"/>
    </location>
</feature>
<feature type="transmembrane region" description="Helical" evidence="8">
    <location>
        <begin position="200"/>
        <end position="219"/>
    </location>
</feature>
<dbReference type="PANTHER" id="PTHR33121">
    <property type="entry name" value="CYCLIC DI-GMP PHOSPHODIESTERASE PDEF"/>
    <property type="match status" value="1"/>
</dbReference>
<dbReference type="GO" id="GO:0071111">
    <property type="term" value="F:cyclic-guanylate-specific phosphodiesterase activity"/>
    <property type="evidence" value="ECO:0007669"/>
    <property type="project" value="InterPro"/>
</dbReference>
<comment type="subcellular location">
    <subcellularLocation>
        <location evidence="1">Cell membrane</location>
        <topology evidence="1">Multi-pass membrane protein</topology>
    </subcellularLocation>
</comment>
<sequence length="670" mass="75632">MFELRKFLDRSFLISVRESFIALLPFILVNSLLSLIIALLSTWAPEWQTTAIFYGLTFFSVQLAKVFPLLALISLSFHFAKYLQLSAIVVCSISFSVLLALHVPTTGEALNIDYVYAVLGDPRVVVLPILTAYLLRFLVAWRWLDLVRGKALSRYLKQHLNIFLPVVICFIVILLLVTEASTLLSWFFSPLIETLQTASIGIQLFIRILLTHVLWCFGVHGDNAYLLLIGVDNGLTEVVPNLTASQFMDLFILYGGSGATLSLIIAVFIGSKDSATRHIAKIATPFAIFNINEILIYGLPIIFNPRLLLPFIISPICNFLLAYSAISIGMLEFDTHSFPWITPPLVNAYIASGHLSTVLFQCFLIFVGVLIYLPFVRRFSLMSEHYEFDRELIKRVQFQDDIEKMNETHYLKKQSESLKAEINLEKTIKEVLAGELQLHYQPKIALADGKVVGFEALIRLKDEYGRLKGPYFIDAFQRAGYSHIVDRFVINTVAEDLARWSLEDFYPKVSINIDPNNITDVQLLAVMNERLGSVAEQVEIEMLESAFMLDLSRIDNSIRQLKQSGFRFWLDDFGTGFSSLSLLSRINVDGIKLDRSILANTSEPKGRTLYLQICKLCSSLGFSLTAEGVETLLEAEFVKEAGVAYVQGWLYAKAMPGPEAKAFWLERNSE</sequence>
<evidence type="ECO:0000256" key="4">
    <source>
        <dbReference type="ARBA" id="ARBA00022597"/>
    </source>
</evidence>